<organism evidence="1 2">
    <name type="scientific">Auriscalpium vulgare</name>
    <dbReference type="NCBI Taxonomy" id="40419"/>
    <lineage>
        <taxon>Eukaryota</taxon>
        <taxon>Fungi</taxon>
        <taxon>Dikarya</taxon>
        <taxon>Basidiomycota</taxon>
        <taxon>Agaricomycotina</taxon>
        <taxon>Agaricomycetes</taxon>
        <taxon>Russulales</taxon>
        <taxon>Auriscalpiaceae</taxon>
        <taxon>Auriscalpium</taxon>
    </lineage>
</organism>
<name>A0ACB8S208_9AGAM</name>
<comment type="caution">
    <text evidence="1">The sequence shown here is derived from an EMBL/GenBank/DDBJ whole genome shotgun (WGS) entry which is preliminary data.</text>
</comment>
<evidence type="ECO:0000313" key="1">
    <source>
        <dbReference type="EMBL" id="KAI0050142.1"/>
    </source>
</evidence>
<evidence type="ECO:0000313" key="2">
    <source>
        <dbReference type="Proteomes" id="UP000814033"/>
    </source>
</evidence>
<dbReference type="Proteomes" id="UP000814033">
    <property type="component" value="Unassembled WGS sequence"/>
</dbReference>
<proteinExistence type="predicted"/>
<dbReference type="EMBL" id="MU275865">
    <property type="protein sequence ID" value="KAI0050142.1"/>
    <property type="molecule type" value="Genomic_DNA"/>
</dbReference>
<sequence>MLTRFHKADRAVLAPVDEPERKRYTARAGRDLQQLRPGGRAAQAGVPAVDPALDRPASQRLVCT</sequence>
<accession>A0ACB8S208</accession>
<reference evidence="1" key="1">
    <citation type="submission" date="2021-02" db="EMBL/GenBank/DDBJ databases">
        <authorList>
            <consortium name="DOE Joint Genome Institute"/>
            <person name="Ahrendt S."/>
            <person name="Looney B.P."/>
            <person name="Miyauchi S."/>
            <person name="Morin E."/>
            <person name="Drula E."/>
            <person name="Courty P.E."/>
            <person name="Chicoki N."/>
            <person name="Fauchery L."/>
            <person name="Kohler A."/>
            <person name="Kuo A."/>
            <person name="Labutti K."/>
            <person name="Pangilinan J."/>
            <person name="Lipzen A."/>
            <person name="Riley R."/>
            <person name="Andreopoulos W."/>
            <person name="He G."/>
            <person name="Johnson J."/>
            <person name="Barry K.W."/>
            <person name="Grigoriev I.V."/>
            <person name="Nagy L."/>
            <person name="Hibbett D."/>
            <person name="Henrissat B."/>
            <person name="Matheny P.B."/>
            <person name="Labbe J."/>
            <person name="Martin F."/>
        </authorList>
    </citation>
    <scope>NUCLEOTIDE SEQUENCE</scope>
    <source>
        <strain evidence="1">FP105234-sp</strain>
    </source>
</reference>
<keyword evidence="2" id="KW-1185">Reference proteome</keyword>
<reference evidence="1" key="2">
    <citation type="journal article" date="2022" name="New Phytol.">
        <title>Evolutionary transition to the ectomycorrhizal habit in the genomes of a hyperdiverse lineage of mushroom-forming fungi.</title>
        <authorList>
            <person name="Looney B."/>
            <person name="Miyauchi S."/>
            <person name="Morin E."/>
            <person name="Drula E."/>
            <person name="Courty P.E."/>
            <person name="Kohler A."/>
            <person name="Kuo A."/>
            <person name="LaButti K."/>
            <person name="Pangilinan J."/>
            <person name="Lipzen A."/>
            <person name="Riley R."/>
            <person name="Andreopoulos W."/>
            <person name="He G."/>
            <person name="Johnson J."/>
            <person name="Nolan M."/>
            <person name="Tritt A."/>
            <person name="Barry K.W."/>
            <person name="Grigoriev I.V."/>
            <person name="Nagy L.G."/>
            <person name="Hibbett D."/>
            <person name="Henrissat B."/>
            <person name="Matheny P.B."/>
            <person name="Labbe J."/>
            <person name="Martin F.M."/>
        </authorList>
    </citation>
    <scope>NUCLEOTIDE SEQUENCE</scope>
    <source>
        <strain evidence="1">FP105234-sp</strain>
    </source>
</reference>
<gene>
    <name evidence="1" type="ORF">FA95DRAFT_1556080</name>
</gene>
<protein>
    <submittedName>
        <fullName evidence="1">Uncharacterized protein</fullName>
    </submittedName>
</protein>